<dbReference type="Pfam" id="PF13456">
    <property type="entry name" value="RVT_3"/>
    <property type="match status" value="1"/>
</dbReference>
<sequence>MMSQQLTKSGALWVHFLRAKYKCASEVPLTLPGRTGSHLRKDLGIVLQDVRNNITWSVGHGRDVGFWYDDWIIGLGPLIQYSFSRVGSLPRRVYVASMVHSNGVWNWDLLSSFVLQEVLLHIAAIKEPTTTLGEACINWKVASNNMFSLLSKTALITTASARCAMQTIGRGPNLWKPPEDSWVIDGSWSSHGGLASCGGDLGYRRIILEMDCLDTIRRLRNGSSWSGGGPLMLHLRELQQRLWVVRLQHVLRAGNSVANATSKLARHDTFELQPMAGPSSSLTLLLQADMDTAFG</sequence>
<evidence type="ECO:0000313" key="2">
    <source>
        <dbReference type="Proteomes" id="UP001396334"/>
    </source>
</evidence>
<keyword evidence="2" id="KW-1185">Reference proteome</keyword>
<proteinExistence type="predicted"/>
<dbReference type="InterPro" id="IPR044730">
    <property type="entry name" value="RNase_H-like_dom_plant"/>
</dbReference>
<dbReference type="CDD" id="cd06222">
    <property type="entry name" value="RNase_H_like"/>
    <property type="match status" value="1"/>
</dbReference>
<organism evidence="1 2">
    <name type="scientific">Hibiscus sabdariffa</name>
    <name type="common">roselle</name>
    <dbReference type="NCBI Taxonomy" id="183260"/>
    <lineage>
        <taxon>Eukaryota</taxon>
        <taxon>Viridiplantae</taxon>
        <taxon>Streptophyta</taxon>
        <taxon>Embryophyta</taxon>
        <taxon>Tracheophyta</taxon>
        <taxon>Spermatophyta</taxon>
        <taxon>Magnoliopsida</taxon>
        <taxon>eudicotyledons</taxon>
        <taxon>Gunneridae</taxon>
        <taxon>Pentapetalae</taxon>
        <taxon>rosids</taxon>
        <taxon>malvids</taxon>
        <taxon>Malvales</taxon>
        <taxon>Malvaceae</taxon>
        <taxon>Malvoideae</taxon>
        <taxon>Hibiscus</taxon>
    </lineage>
</organism>
<evidence type="ECO:0000313" key="1">
    <source>
        <dbReference type="EMBL" id="KAK8480362.1"/>
    </source>
</evidence>
<reference evidence="1 2" key="1">
    <citation type="journal article" date="2024" name="G3 (Bethesda)">
        <title>Genome assembly of Hibiscus sabdariffa L. provides insights into metabolisms of medicinal natural products.</title>
        <authorList>
            <person name="Kim T."/>
        </authorList>
    </citation>
    <scope>NUCLEOTIDE SEQUENCE [LARGE SCALE GENOMIC DNA]</scope>
    <source>
        <strain evidence="1">TK-2024</strain>
        <tissue evidence="1">Old leaves</tissue>
    </source>
</reference>
<accession>A0ABR1ZIW8</accession>
<comment type="caution">
    <text evidence="1">The sequence shown here is derived from an EMBL/GenBank/DDBJ whole genome shotgun (WGS) entry which is preliminary data.</text>
</comment>
<name>A0ABR1ZIW8_9ROSI</name>
<protein>
    <submittedName>
        <fullName evidence="1">Uncharacterized protein</fullName>
    </submittedName>
</protein>
<dbReference type="Proteomes" id="UP001396334">
    <property type="component" value="Unassembled WGS sequence"/>
</dbReference>
<gene>
    <name evidence="1" type="ORF">V6N11_034356</name>
</gene>
<dbReference type="InterPro" id="IPR002156">
    <property type="entry name" value="RNaseH_domain"/>
</dbReference>
<dbReference type="EMBL" id="JBBPBN010001044">
    <property type="protein sequence ID" value="KAK8480362.1"/>
    <property type="molecule type" value="Genomic_DNA"/>
</dbReference>